<keyword evidence="11" id="KW-1185">Reference proteome</keyword>
<dbReference type="AlphaFoldDB" id="A0A1I5JM63"/>
<evidence type="ECO:0000256" key="6">
    <source>
        <dbReference type="ARBA" id="ARBA00023136"/>
    </source>
</evidence>
<dbReference type="GO" id="GO:0022857">
    <property type="term" value="F:transmembrane transporter activity"/>
    <property type="evidence" value="ECO:0007669"/>
    <property type="project" value="InterPro"/>
</dbReference>
<evidence type="ECO:0000256" key="2">
    <source>
        <dbReference type="ARBA" id="ARBA00022448"/>
    </source>
</evidence>
<keyword evidence="4 8" id="KW-0812">Transmembrane</keyword>
<dbReference type="Gene3D" id="1.20.1250.20">
    <property type="entry name" value="MFS general substrate transporter like domains"/>
    <property type="match status" value="1"/>
</dbReference>
<protein>
    <submittedName>
        <fullName evidence="10">MFS transporter, DHA2 family, multidrug resistance protein</fullName>
    </submittedName>
</protein>
<evidence type="ECO:0000256" key="7">
    <source>
        <dbReference type="SAM" id="MobiDB-lite"/>
    </source>
</evidence>
<dbReference type="SUPFAM" id="SSF103473">
    <property type="entry name" value="MFS general substrate transporter"/>
    <property type="match status" value="1"/>
</dbReference>
<evidence type="ECO:0000256" key="5">
    <source>
        <dbReference type="ARBA" id="ARBA00022989"/>
    </source>
</evidence>
<evidence type="ECO:0000256" key="4">
    <source>
        <dbReference type="ARBA" id="ARBA00022692"/>
    </source>
</evidence>
<feature type="transmembrane region" description="Helical" evidence="8">
    <location>
        <begin position="133"/>
        <end position="153"/>
    </location>
</feature>
<dbReference type="PANTHER" id="PTHR42718:SF47">
    <property type="entry name" value="METHYL VIOLOGEN RESISTANCE PROTEIN SMVA"/>
    <property type="match status" value="1"/>
</dbReference>
<gene>
    <name evidence="10" type="ORF">SAMN05660464_0858</name>
</gene>
<feature type="transmembrane region" description="Helical" evidence="8">
    <location>
        <begin position="327"/>
        <end position="347"/>
    </location>
</feature>
<keyword evidence="6 8" id="KW-0472">Membrane</keyword>
<feature type="transmembrane region" description="Helical" evidence="8">
    <location>
        <begin position="159"/>
        <end position="183"/>
    </location>
</feature>
<feature type="region of interest" description="Disordered" evidence="7">
    <location>
        <begin position="498"/>
        <end position="520"/>
    </location>
</feature>
<dbReference type="PANTHER" id="PTHR42718">
    <property type="entry name" value="MAJOR FACILITATOR SUPERFAMILY MULTIDRUG TRANSPORTER MFSC"/>
    <property type="match status" value="1"/>
</dbReference>
<keyword evidence="5 8" id="KW-1133">Transmembrane helix</keyword>
<dbReference type="Pfam" id="PF07690">
    <property type="entry name" value="MFS_1"/>
    <property type="match status" value="1"/>
</dbReference>
<comment type="subcellular location">
    <subcellularLocation>
        <location evidence="1">Cell membrane</location>
        <topology evidence="1">Multi-pass membrane protein</topology>
    </subcellularLocation>
</comment>
<sequence length="520" mass="52404">MTPLRRWSALAVLALPVLLISVDMTVLGFAVPALTADLRPTSTDLLWIVDIYSFLLAGLLVLMGNVGDRIGRRRLLVAGAAAFGCASLLAAFATSPAMLVGARALLGLGGATLMPSTLALLRSVFPDARERRLAIAVWAAAFSGGAALGPIVGGLLLEHFWWGSVFLLNVPVMVLLLVSAPLALPESRNPRPGPFDVLSAVLSIAGVLPVVWALKTAAHDGIGVPVLAALAAGLGLLWTFVRRQRRLAEPLLDLHLFASRAFTIAVTTNLLTVFALLGLMFFLPQYLVLVLGMSPLVAGTWMLPLALATVAGSLAAPWLARHLPLRWVIGGGMALAAAGLAAATGLGVDGDRVVLVGAGLLIGAGVGAAEALTNDVVLTTAPPERAGAAAAVSETAYEFGGAMGTAVLGTLGLAVYAAHLDGVDGVPAAATAAARETLGGATEAAAALPADAATALLAEAGQAFVTGMHAVLGVAAVLAAYVAVQAVVLLRGTGATPAPAPEELPAAETTAGTTAGTVAR</sequence>
<keyword evidence="3" id="KW-1003">Cell membrane</keyword>
<evidence type="ECO:0000259" key="9">
    <source>
        <dbReference type="PROSITE" id="PS50850"/>
    </source>
</evidence>
<feature type="transmembrane region" description="Helical" evidence="8">
    <location>
        <begin position="75"/>
        <end position="94"/>
    </location>
</feature>
<dbReference type="STRING" id="1523247.SAMN05660464_0858"/>
<feature type="transmembrane region" description="Helical" evidence="8">
    <location>
        <begin position="44"/>
        <end position="63"/>
    </location>
</feature>
<dbReference type="Proteomes" id="UP000198857">
    <property type="component" value="Unassembled WGS sequence"/>
</dbReference>
<dbReference type="RefSeq" id="WP_091107077.1">
    <property type="nucleotide sequence ID" value="NZ_FOWQ01000001.1"/>
</dbReference>
<proteinExistence type="predicted"/>
<dbReference type="GO" id="GO:0005886">
    <property type="term" value="C:plasma membrane"/>
    <property type="evidence" value="ECO:0007669"/>
    <property type="project" value="UniProtKB-SubCell"/>
</dbReference>
<keyword evidence="2" id="KW-0813">Transport</keyword>
<evidence type="ECO:0000256" key="3">
    <source>
        <dbReference type="ARBA" id="ARBA00022475"/>
    </source>
</evidence>
<dbReference type="CDD" id="cd17321">
    <property type="entry name" value="MFS_MMR_MDR_like"/>
    <property type="match status" value="1"/>
</dbReference>
<evidence type="ECO:0000313" key="11">
    <source>
        <dbReference type="Proteomes" id="UP000198857"/>
    </source>
</evidence>
<evidence type="ECO:0000256" key="8">
    <source>
        <dbReference type="SAM" id="Phobius"/>
    </source>
</evidence>
<feature type="transmembrane region" description="Helical" evidence="8">
    <location>
        <begin position="353"/>
        <end position="372"/>
    </location>
</feature>
<feature type="transmembrane region" description="Helical" evidence="8">
    <location>
        <begin position="195"/>
        <end position="215"/>
    </location>
</feature>
<feature type="transmembrane region" description="Helical" evidence="8">
    <location>
        <begin position="221"/>
        <end position="241"/>
    </location>
</feature>
<reference evidence="11" key="1">
    <citation type="submission" date="2016-10" db="EMBL/GenBank/DDBJ databases">
        <authorList>
            <person name="Varghese N."/>
            <person name="Submissions S."/>
        </authorList>
    </citation>
    <scope>NUCLEOTIDE SEQUENCE [LARGE SCALE GENOMIC DNA]</scope>
    <source>
        <strain evidence="11">DSM 44208</strain>
    </source>
</reference>
<dbReference type="InterPro" id="IPR036259">
    <property type="entry name" value="MFS_trans_sf"/>
</dbReference>
<evidence type="ECO:0000256" key="1">
    <source>
        <dbReference type="ARBA" id="ARBA00004651"/>
    </source>
</evidence>
<feature type="transmembrane region" description="Helical" evidence="8">
    <location>
        <begin position="261"/>
        <end position="281"/>
    </location>
</feature>
<name>A0A1I5JM63_9ACTN</name>
<organism evidence="10 11">
    <name type="scientific">Geodermatophilus dictyosporus</name>
    <dbReference type="NCBI Taxonomy" id="1523247"/>
    <lineage>
        <taxon>Bacteria</taxon>
        <taxon>Bacillati</taxon>
        <taxon>Actinomycetota</taxon>
        <taxon>Actinomycetes</taxon>
        <taxon>Geodermatophilales</taxon>
        <taxon>Geodermatophilaceae</taxon>
        <taxon>Geodermatophilus</taxon>
    </lineage>
</organism>
<feature type="domain" description="Major facilitator superfamily (MFS) profile" evidence="9">
    <location>
        <begin position="9"/>
        <end position="494"/>
    </location>
</feature>
<dbReference type="InterPro" id="IPR020846">
    <property type="entry name" value="MFS_dom"/>
</dbReference>
<dbReference type="OrthoDB" id="4172724at2"/>
<dbReference type="InterPro" id="IPR011701">
    <property type="entry name" value="MFS"/>
</dbReference>
<feature type="transmembrane region" description="Helical" evidence="8">
    <location>
        <begin position="100"/>
        <end position="121"/>
    </location>
</feature>
<feature type="transmembrane region" description="Helical" evidence="8">
    <location>
        <begin position="301"/>
        <end position="320"/>
    </location>
</feature>
<dbReference type="Gene3D" id="1.20.1720.10">
    <property type="entry name" value="Multidrug resistance protein D"/>
    <property type="match status" value="1"/>
</dbReference>
<accession>A0A1I5JM63</accession>
<dbReference type="EMBL" id="FOWQ01000001">
    <property type="protein sequence ID" value="SFO73800.1"/>
    <property type="molecule type" value="Genomic_DNA"/>
</dbReference>
<dbReference type="PROSITE" id="PS50850">
    <property type="entry name" value="MFS"/>
    <property type="match status" value="1"/>
</dbReference>
<evidence type="ECO:0000313" key="10">
    <source>
        <dbReference type="EMBL" id="SFO73800.1"/>
    </source>
</evidence>